<dbReference type="SUPFAM" id="SSF51430">
    <property type="entry name" value="NAD(P)-linked oxidoreductase"/>
    <property type="match status" value="1"/>
</dbReference>
<dbReference type="CDD" id="cd19099">
    <property type="entry name" value="AKR_unchar"/>
    <property type="match status" value="1"/>
</dbReference>
<dbReference type="EMBL" id="JFCB01000017">
    <property type="protein sequence ID" value="KES05438.1"/>
    <property type="molecule type" value="Genomic_DNA"/>
</dbReference>
<feature type="domain" description="NADP-dependent oxidoreductase" evidence="1">
    <location>
        <begin position="14"/>
        <end position="234"/>
    </location>
</feature>
<reference evidence="2 3" key="1">
    <citation type="submission" date="2014-02" db="EMBL/GenBank/DDBJ databases">
        <title>The genome announcement of Streptomyces toyocaensis NRRL15009.</title>
        <authorList>
            <person name="Hong H.-J."/>
            <person name="Kwun M.J."/>
        </authorList>
    </citation>
    <scope>NUCLEOTIDE SEQUENCE [LARGE SCALE GENOMIC DNA]</scope>
    <source>
        <strain evidence="2 3">NRRL 15009</strain>
    </source>
</reference>
<dbReference type="RefSeq" id="WP_037935908.1">
    <property type="nucleotide sequence ID" value="NZ_JFCB01000017.1"/>
</dbReference>
<comment type="caution">
    <text evidence="2">The sequence shown here is derived from an EMBL/GenBank/DDBJ whole genome shotgun (WGS) entry which is preliminary data.</text>
</comment>
<dbReference type="InterPro" id="IPR053135">
    <property type="entry name" value="AKR2_Oxidoreductase"/>
</dbReference>
<dbReference type="Proteomes" id="UP000028341">
    <property type="component" value="Unassembled WGS sequence"/>
</dbReference>
<gene>
    <name evidence="2" type="ORF">BU52_19550</name>
</gene>
<dbReference type="InterPro" id="IPR023210">
    <property type="entry name" value="NADP_OxRdtase_dom"/>
</dbReference>
<evidence type="ECO:0000313" key="2">
    <source>
        <dbReference type="EMBL" id="KES05438.1"/>
    </source>
</evidence>
<dbReference type="PANTHER" id="PTHR43312">
    <property type="entry name" value="D-THREO-ALDOSE 1-DEHYDROGENASE"/>
    <property type="match status" value="1"/>
</dbReference>
<dbReference type="OrthoDB" id="3848369at2"/>
<name>A0A081XPG5_STRTO</name>
<dbReference type="InterPro" id="IPR036812">
    <property type="entry name" value="NAD(P)_OxRdtase_dom_sf"/>
</dbReference>
<dbReference type="PANTHER" id="PTHR43312:SF1">
    <property type="entry name" value="NADP-DEPENDENT OXIDOREDUCTASE DOMAIN-CONTAINING PROTEIN"/>
    <property type="match status" value="1"/>
</dbReference>
<protein>
    <submittedName>
        <fullName evidence="2">Aldo/keto reductase</fullName>
    </submittedName>
</protein>
<dbReference type="Gene3D" id="3.20.20.100">
    <property type="entry name" value="NADP-dependent oxidoreductase domain"/>
    <property type="match status" value="1"/>
</dbReference>
<proteinExistence type="predicted"/>
<sequence length="298" mass="31185">MSARLAAGTYRCRDVSQSVAAAVDAGVSWVDTAPNYAFGTAETSLRPVLDACPHVRVSTKVGFVPDSDWRAVRAAGVLPYDHDQGHCLAHTYIAWQLARSRARLGRTPDLVFVHNPEHGRTDRTDLSRTLTEAFEGLEGAADAGEISGYGVATWAGLSSGMFTIPGLTELAETVGGPDHHFRAVQFPVSLIHLAVVADALDGRGALAEAREAGLDVFASAPLGGGELLGAMTEELVRIIDSEASPAQAALLVALSAPGVSHVLLSAGTPAHWADARGAAARELLSPDRLRKVVDVLGT</sequence>
<dbReference type="Pfam" id="PF00248">
    <property type="entry name" value="Aldo_ket_red"/>
    <property type="match status" value="1"/>
</dbReference>
<dbReference type="AlphaFoldDB" id="A0A081XPG5"/>
<keyword evidence="3" id="KW-1185">Reference proteome</keyword>
<accession>A0A081XPG5</accession>
<evidence type="ECO:0000313" key="3">
    <source>
        <dbReference type="Proteomes" id="UP000028341"/>
    </source>
</evidence>
<dbReference type="eggNOG" id="COG0667">
    <property type="taxonomic scope" value="Bacteria"/>
</dbReference>
<evidence type="ECO:0000259" key="1">
    <source>
        <dbReference type="Pfam" id="PF00248"/>
    </source>
</evidence>
<organism evidence="2 3">
    <name type="scientific">Streptomyces toyocaensis</name>
    <dbReference type="NCBI Taxonomy" id="55952"/>
    <lineage>
        <taxon>Bacteria</taxon>
        <taxon>Bacillati</taxon>
        <taxon>Actinomycetota</taxon>
        <taxon>Actinomycetes</taxon>
        <taxon>Kitasatosporales</taxon>
        <taxon>Streptomycetaceae</taxon>
        <taxon>Streptomyces</taxon>
    </lineage>
</organism>
<dbReference type="STRING" id="55952.BU52_19550"/>